<protein>
    <submittedName>
        <fullName evidence="2">Uncharacterized protein</fullName>
    </submittedName>
</protein>
<dbReference type="Proteomes" id="UP001224122">
    <property type="component" value="Unassembled WGS sequence"/>
</dbReference>
<comment type="caution">
    <text evidence="2">The sequence shown here is derived from an EMBL/GenBank/DDBJ whole genome shotgun (WGS) entry which is preliminary data.</text>
</comment>
<keyword evidence="1" id="KW-1133">Transmembrane helix</keyword>
<feature type="transmembrane region" description="Helical" evidence="1">
    <location>
        <begin position="7"/>
        <end position="25"/>
    </location>
</feature>
<proteinExistence type="predicted"/>
<name>A0ABT9Y2E9_9BACI</name>
<organism evidence="2 3">
    <name type="scientific">Neobacillus ginsengisoli</name>
    <dbReference type="NCBI Taxonomy" id="904295"/>
    <lineage>
        <taxon>Bacteria</taxon>
        <taxon>Bacillati</taxon>
        <taxon>Bacillota</taxon>
        <taxon>Bacilli</taxon>
        <taxon>Bacillales</taxon>
        <taxon>Bacillaceae</taxon>
        <taxon>Neobacillus</taxon>
    </lineage>
</organism>
<evidence type="ECO:0000313" key="3">
    <source>
        <dbReference type="Proteomes" id="UP001224122"/>
    </source>
</evidence>
<keyword evidence="1" id="KW-0472">Membrane</keyword>
<evidence type="ECO:0000256" key="1">
    <source>
        <dbReference type="SAM" id="Phobius"/>
    </source>
</evidence>
<sequence>MINRIKKFSIVLVAFIITISILYVIGMKFNMPLLVFHHRYKDYSTGSLLPYLIAVVVSIFVVRRVNSKIVNDCT</sequence>
<reference evidence="2 3" key="1">
    <citation type="submission" date="2023-07" db="EMBL/GenBank/DDBJ databases">
        <title>Genomic Encyclopedia of Type Strains, Phase IV (KMG-IV): sequencing the most valuable type-strain genomes for metagenomic binning, comparative biology and taxonomic classification.</title>
        <authorList>
            <person name="Goeker M."/>
        </authorList>
    </citation>
    <scope>NUCLEOTIDE SEQUENCE [LARGE SCALE GENOMIC DNA]</scope>
    <source>
        <strain evidence="2 3">DSM 27594</strain>
    </source>
</reference>
<dbReference type="EMBL" id="JAUSTW010000014">
    <property type="protein sequence ID" value="MDQ0201978.1"/>
    <property type="molecule type" value="Genomic_DNA"/>
</dbReference>
<accession>A0ABT9Y2E9</accession>
<feature type="transmembrane region" description="Helical" evidence="1">
    <location>
        <begin position="45"/>
        <end position="62"/>
    </location>
</feature>
<keyword evidence="1" id="KW-0812">Transmembrane</keyword>
<keyword evidence="3" id="KW-1185">Reference proteome</keyword>
<evidence type="ECO:0000313" key="2">
    <source>
        <dbReference type="EMBL" id="MDQ0201978.1"/>
    </source>
</evidence>
<gene>
    <name evidence="2" type="ORF">J2S10_005189</name>
</gene>